<dbReference type="GO" id="GO:0019028">
    <property type="term" value="C:viral capsid"/>
    <property type="evidence" value="ECO:0007669"/>
    <property type="project" value="UniProtKB-UniRule"/>
</dbReference>
<keyword evidence="1 15" id="KW-1163">Viral penetration into host nucleus</keyword>
<evidence type="ECO:0000256" key="1">
    <source>
        <dbReference type="ARBA" id="ARBA00022524"/>
    </source>
</evidence>
<keyword evidence="4 15" id="KW-1048">Host nucleus</keyword>
<comment type="subunit">
    <text evidence="15">Interacts with major capsid protein L1. Interacts with E2; this interaction inhibits E2 transcriptional activity but not the DNA replication function E2. Interacts with host HSPA8; this interaction is required for L2 nuclear translocation. Interacts with host importins KPNB2 and KPNB3. Forms a complex with importin alpha2-beta1 heterodimers via interaction with the importin alpha2 adapter. Interacts with host DYNLT1; this interaction is essential for virus intracellular transport during entry. Interacts (via C-terminus) with host retromer subunits VPS35 AND VPS29.</text>
</comment>
<comment type="function">
    <text evidence="15">Minor protein of the capsid that localizes along the inner surface of the virion, within the central cavities beneath the L1 pentamers. Plays a role in capsid stabilization through interaction with the major capsid protein L1. Once the virion enters the host cell, L2 escorts the genomic DNA into the nucleus by promoting escape from the endosomal compartments and traffic through the host Golgi network. Mechanistically, the C-terminus of L2 possesses a cell-penetrating peptide that protudes from the host endosome, interacts with host cytoplasmic retromer cargo and thereby mediates the capsid delivery to the host trans-Golgi network. Plays a role through its interaction with host dynein in the intracellular microtubule-dependent transport of viral capsid toward the nucleus. Mediates the viral genome import into the nucleus through binding to host importins. Once within the nucleus, L2 localizes viral genomes to host PML bodies in order to activate early gene expression for establishment of infection. Later on, promotes late gene expression by interacting with the viral E2 protein and by inhibiting its transcriptional activation functions. During virion assembly, encapsidates the genome by direct interaction with the viral DNA.</text>
</comment>
<evidence type="ECO:0000256" key="9">
    <source>
        <dbReference type="ARBA" id="ARBA00022952"/>
    </source>
</evidence>
<dbReference type="EMBL" id="MH777171">
    <property type="protein sequence ID" value="AYA93501.1"/>
    <property type="molecule type" value="Genomic_DNA"/>
</dbReference>
<organism evidence="16">
    <name type="scientific">Human papillomavirus</name>
    <dbReference type="NCBI Taxonomy" id="10566"/>
    <lineage>
        <taxon>Viruses</taxon>
        <taxon>Monodnaviria</taxon>
        <taxon>Shotokuvirae</taxon>
        <taxon>Cossaviricota</taxon>
        <taxon>Papovaviricetes</taxon>
        <taxon>Zurhausenvirales</taxon>
        <taxon>Papillomaviridae</taxon>
    </lineage>
</organism>
<name>A0A385PI27_9PAPI</name>
<dbReference type="HAMAP" id="MF_04003">
    <property type="entry name" value="PPV_L2"/>
    <property type="match status" value="1"/>
</dbReference>
<comment type="caution">
    <text evidence="15">Lacks conserved residue(s) required for the propagation of feature annotation.</text>
</comment>
<comment type="subcellular location">
    <subcellularLocation>
        <location evidence="15">Virion</location>
    </subcellularLocation>
    <subcellularLocation>
        <location evidence="15">Host nucleus</location>
    </subcellularLocation>
</comment>
<keyword evidence="8 15" id="KW-0426">Late protein</keyword>
<evidence type="ECO:0000256" key="3">
    <source>
        <dbReference type="ARBA" id="ARBA00022561"/>
    </source>
</evidence>
<keyword evidence="12 15" id="KW-0238">DNA-binding</keyword>
<evidence type="ECO:0000256" key="11">
    <source>
        <dbReference type="ARBA" id="ARBA00023120"/>
    </source>
</evidence>
<evidence type="ECO:0000256" key="15">
    <source>
        <dbReference type="HAMAP-Rule" id="MF_04003"/>
    </source>
</evidence>
<evidence type="ECO:0000256" key="12">
    <source>
        <dbReference type="ARBA" id="ARBA00023125"/>
    </source>
</evidence>
<evidence type="ECO:0000256" key="6">
    <source>
        <dbReference type="ARBA" id="ARBA00022812"/>
    </source>
</evidence>
<dbReference type="GO" id="GO:0042025">
    <property type="term" value="C:host cell nucleus"/>
    <property type="evidence" value="ECO:0007669"/>
    <property type="project" value="UniProtKB-SubCell"/>
</dbReference>
<evidence type="ECO:0000256" key="10">
    <source>
        <dbReference type="ARBA" id="ARBA00023046"/>
    </source>
</evidence>
<sequence>MTSNRNKRDTIENLYKSCKMGGDCPDDVVNKVEQKTLADILLQAFSSIIYLGGLGFGTGKGSTGTVGVRPLPDIPVGRPTIEGPTIEGPIEEIPLTPLKPKTPIQVGQGRRPFSVPLDPIGAGFRPSDPSGSKAIDVIDPSSSSIIPLRESIPDTIITIGEPNLETGDSILTDIDVITDTTSINGHPTVIQGQTDNVAILNVTPYDPPATRVVFTLPQQDPTISLEAVAGHIDPTYNVFVDPLVTGENVYFGEEIPLEPINPRLEFEIEEFPKASTPEERLQRAFSRAREFYSRHVQQVRTRNLNLLGDVARAIEFGFENPAFEPEVSIEFERELNSLEAAPDEDFANIKRISRVKLNETPEGTVRVSRLAQRAGMRTRQGTLLTQNVHLYYDISDIPQEIEMHTFSDFNETNITVNPTAESTFVNAFEEFNEDDLIDTFPESFNDAQLLLDAIDEEGDTIEIPILTSNSPKVFIHDYGSDIIVAENSNASSPFAVPKIPLTPITPSSGITVYSDDYYLHPSLQKKRKRKRLDYF</sequence>
<dbReference type="InterPro" id="IPR000784">
    <property type="entry name" value="Late_L2"/>
</dbReference>
<keyword evidence="9 15" id="KW-1177">Microtubular inwards viral transport</keyword>
<dbReference type="Pfam" id="PF00513">
    <property type="entry name" value="Late_protein_L2"/>
    <property type="match status" value="1"/>
</dbReference>
<proteinExistence type="inferred from homology"/>
<dbReference type="GO" id="GO:0003677">
    <property type="term" value="F:DNA binding"/>
    <property type="evidence" value="ECO:0007669"/>
    <property type="project" value="UniProtKB-UniRule"/>
</dbReference>
<evidence type="ECO:0000256" key="5">
    <source>
        <dbReference type="ARBA" id="ARBA00022581"/>
    </source>
</evidence>
<evidence type="ECO:0000256" key="2">
    <source>
        <dbReference type="ARBA" id="ARBA00022553"/>
    </source>
</evidence>
<evidence type="ECO:0000256" key="4">
    <source>
        <dbReference type="ARBA" id="ARBA00022562"/>
    </source>
</evidence>
<dbReference type="GO" id="GO:0043657">
    <property type="term" value="C:host cell"/>
    <property type="evidence" value="ECO:0007669"/>
    <property type="project" value="GOC"/>
</dbReference>
<comment type="PTM">
    <text evidence="15">Highly phosphorylated.</text>
</comment>
<keyword evidence="11 15" id="KW-1176">Cytoplasmic inwards viral transport</keyword>
<evidence type="ECO:0000256" key="14">
    <source>
        <dbReference type="ARBA" id="ARBA00023296"/>
    </source>
</evidence>
<feature type="disulfide bond" evidence="15">
    <location>
        <begin position="18"/>
        <end position="24"/>
    </location>
</feature>
<accession>A0A385PI27</accession>
<dbReference type="GO" id="GO:0046718">
    <property type="term" value="P:symbiont entry into host cell"/>
    <property type="evidence" value="ECO:0007669"/>
    <property type="project" value="UniProtKB-KW"/>
</dbReference>
<evidence type="ECO:0000256" key="13">
    <source>
        <dbReference type="ARBA" id="ARBA00023157"/>
    </source>
</evidence>
<evidence type="ECO:0000313" key="16">
    <source>
        <dbReference type="EMBL" id="AYA93501.1"/>
    </source>
</evidence>
<keyword evidence="7 15" id="KW-0946">Virion</keyword>
<reference evidence="16" key="1">
    <citation type="journal article" date="2018" name="Nat. Med.">
        <title>Expanded skin virome in DOCK8-deficient patients.</title>
        <authorList>
            <consortium name="NISC Comparative Sequencing Program"/>
            <person name="Tirosh O."/>
            <person name="Conlan S."/>
            <person name="Deming C."/>
            <person name="Lee-Lin S.Q."/>
            <person name="Huang X."/>
            <person name="Su H.C."/>
            <person name="Freeman A.F."/>
            <person name="Segre J.A."/>
            <person name="Kong H.H."/>
        </authorList>
    </citation>
    <scope>NUCLEOTIDE SEQUENCE</scope>
    <source>
        <strain evidence="16">HPV-mSK_023</strain>
    </source>
</reference>
<dbReference type="GO" id="GO:0005198">
    <property type="term" value="F:structural molecule activity"/>
    <property type="evidence" value="ECO:0007669"/>
    <property type="project" value="UniProtKB-UniRule"/>
</dbReference>
<gene>
    <name evidence="15" type="primary">L2</name>
</gene>
<keyword evidence="14 15" id="KW-1160">Virus entry into host cell</keyword>
<keyword evidence="2 15" id="KW-0597">Phosphoprotein</keyword>
<evidence type="ECO:0000256" key="7">
    <source>
        <dbReference type="ARBA" id="ARBA00022844"/>
    </source>
</evidence>
<evidence type="ECO:0000256" key="8">
    <source>
        <dbReference type="ARBA" id="ARBA00022921"/>
    </source>
</evidence>
<keyword evidence="5 15" id="KW-0945">Host-virus interaction</keyword>
<keyword evidence="6" id="KW-1040">Host Golgi apparatus</keyword>
<keyword evidence="3 15" id="KW-0167">Capsid protein</keyword>
<comment type="similarity">
    <text evidence="15">Belongs to the papillomaviridae L2 protein family.</text>
</comment>
<dbReference type="GO" id="GO:0075521">
    <property type="term" value="P:microtubule-dependent intracellular transport of viral material towards nucleus"/>
    <property type="evidence" value="ECO:0007669"/>
    <property type="project" value="UniProtKB-UniRule"/>
</dbReference>
<keyword evidence="10" id="KW-1039">Host endosome</keyword>
<protein>
    <recommendedName>
        <fullName evidence="15">Minor capsid protein L2</fullName>
    </recommendedName>
</protein>
<keyword evidence="13 15" id="KW-1015">Disulfide bond</keyword>
<dbReference type="GO" id="GO:0075732">
    <property type="term" value="P:viral penetration into host nucleus"/>
    <property type="evidence" value="ECO:0007669"/>
    <property type="project" value="UniProtKB-KW"/>
</dbReference>